<name>M5BPP9_THACB</name>
<feature type="transmembrane region" description="Helical" evidence="2">
    <location>
        <begin position="451"/>
        <end position="477"/>
    </location>
</feature>
<feature type="compositionally biased region" description="Basic and acidic residues" evidence="1">
    <location>
        <begin position="777"/>
        <end position="792"/>
    </location>
</feature>
<comment type="caution">
    <text evidence="3">The sequence shown here is derived from an EMBL/GenBank/DDBJ whole genome shotgun (WGS) entry which is preliminary data.</text>
</comment>
<keyword evidence="2" id="KW-0472">Membrane</keyword>
<accession>M5BPP9</accession>
<feature type="compositionally biased region" description="Basic and acidic residues" evidence="1">
    <location>
        <begin position="799"/>
        <end position="817"/>
    </location>
</feature>
<dbReference type="HOGENOM" id="CLU_345872_0_0_1"/>
<evidence type="ECO:0000313" key="4">
    <source>
        <dbReference type="Proteomes" id="UP000012065"/>
    </source>
</evidence>
<gene>
    <name evidence="3" type="ORF">BN14_03752</name>
</gene>
<reference evidence="3 4" key="1">
    <citation type="journal article" date="2013" name="J. Biotechnol.">
        <title>Establishment and interpretation of the genome sequence of the phytopathogenic fungus Rhizoctonia solani AG1-IB isolate 7/3/14.</title>
        <authorList>
            <person name="Wibberg D.W."/>
            <person name="Jelonek L.J."/>
            <person name="Rupp O.R."/>
            <person name="Hennig M.H."/>
            <person name="Eikmeyer F.E."/>
            <person name="Goesmann A.G."/>
            <person name="Hartmann A.H."/>
            <person name="Borriss R.B."/>
            <person name="Grosch R.G."/>
            <person name="Puehler A.P."/>
            <person name="Schlueter A.S."/>
        </authorList>
    </citation>
    <scope>NUCLEOTIDE SEQUENCE [LARGE SCALE GENOMIC DNA]</scope>
    <source>
        <strain evidence="4">AG1-IB / isolate 7/3/14</strain>
    </source>
</reference>
<dbReference type="AlphaFoldDB" id="M5BPP9"/>
<dbReference type="EMBL" id="CAOJ01005354">
    <property type="protein sequence ID" value="CCO29733.1"/>
    <property type="molecule type" value="Genomic_DNA"/>
</dbReference>
<dbReference type="Proteomes" id="UP000012065">
    <property type="component" value="Unassembled WGS sequence"/>
</dbReference>
<feature type="region of interest" description="Disordered" evidence="1">
    <location>
        <begin position="774"/>
        <end position="817"/>
    </location>
</feature>
<sequence length="817" mass="92730">MKIPQLEYPIQKRYTIPYLPHYFYSISFVVISLLVLLNVALTGSDVVTTLVSNPNEIDRPWWMPSFWPGNLRPRDTNGCQPLSLIDAQSLHTNSSVSLFSYSFRRANVASSKDNEDPTKQMRPVPYMANTLDECSIQRILWTLELPTQRMQFKSNIFCKLGGHKQFTFKVPDNITLAMTHHRALNLDMGQDDMLDYISYNAFLEDRGLGVGVAGFSTVFDGLPANSSSANNVLAVLDGLQRDLYMVIRTELMLRQMNNVFFHSTYVVEWIAGSGTQCFDSQNWALNGSYYTAECGSLRDPGRVLRAYGTTNDRGAGYDLYPEFLAPFGVTSTNLLIALRDAIRIDLGDLDTTSNIFLNKTYFDEVMEVDPYPAAMAPLLINAEHPWRVSYDHFWMSCSAWSCVNGTWVEKLKNTPADVPYENIVLPYRPTSQTASVLNLSYLCPKLQRKPILSLLMSVFVATATMYNFLLAIFCFVMPKIENWYQRRPKRRNRKRLNDPEWQVKTLLLPQKRKQESDDMSILLGLDLGPITIEPGEGWHVTVLRLFSDPGYLLWLNMTESQLPYSSVSTGLACALVLPLVTALPSQERKLGEPLFEPVDLPPDIATRAPLMRRATEDNEVAHGRYLRQVQAAAVFEASRLSARALREQEEREGKLKLWDALSHYNAQDDHTRRGHFQPPNHADDSQISTTTPKPPVPLAIIEESKPVYPRDHHHHSHHPNDHSQGGHSEHWRPAADVDETVTLVAPLSVRPIEEHLPEAEKEENTVNSGVMSLKTRARTEQKIDPSREEMRLDMGGSSEEFKDGLSSRGIFERPDRK</sequence>
<protein>
    <submittedName>
        <fullName evidence="3">Uncharacterized protein</fullName>
    </submittedName>
</protein>
<keyword evidence="2" id="KW-1133">Transmembrane helix</keyword>
<feature type="transmembrane region" description="Helical" evidence="2">
    <location>
        <begin position="21"/>
        <end position="41"/>
    </location>
</feature>
<evidence type="ECO:0000256" key="2">
    <source>
        <dbReference type="SAM" id="Phobius"/>
    </source>
</evidence>
<evidence type="ECO:0000313" key="3">
    <source>
        <dbReference type="EMBL" id="CCO29733.1"/>
    </source>
</evidence>
<proteinExistence type="predicted"/>
<evidence type="ECO:0000256" key="1">
    <source>
        <dbReference type="SAM" id="MobiDB-lite"/>
    </source>
</evidence>
<keyword evidence="2" id="KW-0812">Transmembrane</keyword>
<feature type="region of interest" description="Disordered" evidence="1">
    <location>
        <begin position="668"/>
        <end position="731"/>
    </location>
</feature>
<organism evidence="3 4">
    <name type="scientific">Thanatephorus cucumeris (strain AG1-IB / isolate 7/3/14)</name>
    <name type="common">Lettuce bottom rot fungus</name>
    <name type="synonym">Rhizoctonia solani</name>
    <dbReference type="NCBI Taxonomy" id="1108050"/>
    <lineage>
        <taxon>Eukaryota</taxon>
        <taxon>Fungi</taxon>
        <taxon>Dikarya</taxon>
        <taxon>Basidiomycota</taxon>
        <taxon>Agaricomycotina</taxon>
        <taxon>Agaricomycetes</taxon>
        <taxon>Cantharellales</taxon>
        <taxon>Ceratobasidiaceae</taxon>
        <taxon>Rhizoctonia</taxon>
        <taxon>Rhizoctonia solani AG-1</taxon>
    </lineage>
</organism>